<reference evidence="2 3" key="1">
    <citation type="journal article" date="2018" name="Sci. Rep.">
        <title>Comparative analysis of the Pocillopora damicornis genome highlights role of immune system in coral evolution.</title>
        <authorList>
            <person name="Cunning R."/>
            <person name="Bay R.A."/>
            <person name="Gillette P."/>
            <person name="Baker A.C."/>
            <person name="Traylor-Knowles N."/>
        </authorList>
    </citation>
    <scope>NUCLEOTIDE SEQUENCE [LARGE SCALE GENOMIC DNA]</scope>
    <source>
        <strain evidence="2">RSMAS</strain>
        <tissue evidence="2">Whole animal</tissue>
    </source>
</reference>
<comment type="caution">
    <text evidence="2">The sequence shown here is derived from an EMBL/GenBank/DDBJ whole genome shotgun (WGS) entry which is preliminary data.</text>
</comment>
<keyword evidence="1" id="KW-1133">Transmembrane helix</keyword>
<dbReference type="Proteomes" id="UP000275408">
    <property type="component" value="Unassembled WGS sequence"/>
</dbReference>
<feature type="transmembrane region" description="Helical" evidence="1">
    <location>
        <begin position="181"/>
        <end position="203"/>
    </location>
</feature>
<feature type="transmembrane region" description="Helical" evidence="1">
    <location>
        <begin position="417"/>
        <end position="434"/>
    </location>
</feature>
<accession>A0A3M6TEH1</accession>
<feature type="transmembrane region" description="Helical" evidence="1">
    <location>
        <begin position="394"/>
        <end position="411"/>
    </location>
</feature>
<feature type="transmembrane region" description="Helical" evidence="1">
    <location>
        <begin position="285"/>
        <end position="305"/>
    </location>
</feature>
<evidence type="ECO:0000256" key="1">
    <source>
        <dbReference type="SAM" id="Phobius"/>
    </source>
</evidence>
<feature type="transmembrane region" description="Helical" evidence="1">
    <location>
        <begin position="253"/>
        <end position="273"/>
    </location>
</feature>
<dbReference type="EMBL" id="RCHS01003782">
    <property type="protein sequence ID" value="RMX39796.1"/>
    <property type="molecule type" value="Genomic_DNA"/>
</dbReference>
<dbReference type="OrthoDB" id="5959897at2759"/>
<feature type="non-terminal residue" evidence="2">
    <location>
        <position position="454"/>
    </location>
</feature>
<organism evidence="2 3">
    <name type="scientific">Pocillopora damicornis</name>
    <name type="common">Cauliflower coral</name>
    <name type="synonym">Millepora damicornis</name>
    <dbReference type="NCBI Taxonomy" id="46731"/>
    <lineage>
        <taxon>Eukaryota</taxon>
        <taxon>Metazoa</taxon>
        <taxon>Cnidaria</taxon>
        <taxon>Anthozoa</taxon>
        <taxon>Hexacorallia</taxon>
        <taxon>Scleractinia</taxon>
        <taxon>Astrocoeniina</taxon>
        <taxon>Pocilloporidae</taxon>
        <taxon>Pocillopora</taxon>
    </lineage>
</organism>
<gene>
    <name evidence="2" type="ORF">pdam_00007164</name>
</gene>
<keyword evidence="1" id="KW-0472">Membrane</keyword>
<protein>
    <submittedName>
        <fullName evidence="2">Uncharacterized protein</fullName>
    </submittedName>
</protein>
<evidence type="ECO:0000313" key="2">
    <source>
        <dbReference type="EMBL" id="RMX39796.1"/>
    </source>
</evidence>
<sequence>MASFIQSYQGQGLLQDAPLIQGRDPLEDFRNFDNVDNDTIFQEYDPPPGDDSKMGWRRSRPPRWWMCRCGSLKSLLHNTVFWHKRNSVECMASFSIESYFAYVAETFTADVIQSYQGQGLLEDAPLIKGRDPLEDFKNFDNVDNDTIFQEYDPPLGDVSNMGWRRSRPPRWWMSLWKAVKCVFFIQIVGGLALGSLALLILVLDFNSVDLCYDRQLHGHWNSLPHKIQAIIVTAETVEAYIIQMWSFLLIHNVWLAIILNLLGAFFDTCYRLYLQVFGIYKKLWMSFPLNALFLAMVLMNSVLVGREIVKRTARDRGRKLRKILKVSSILAAQLAFGIPIALVLVYVLIPLYDQQNETNRAVIAGALPLVTAVPKVIVRLAAQRIDFLHPGDSHILLNVLYSAFAIVFRVMQAELTSLQLFIALSFVHGAIDLLERLTIVVRDYLWYFIYKKCK</sequence>
<name>A0A3M6TEH1_POCDA</name>
<feature type="transmembrane region" description="Helical" evidence="1">
    <location>
        <begin position="326"/>
        <end position="349"/>
    </location>
</feature>
<dbReference type="AlphaFoldDB" id="A0A3M6TEH1"/>
<keyword evidence="3" id="KW-1185">Reference proteome</keyword>
<proteinExistence type="predicted"/>
<feature type="transmembrane region" description="Helical" evidence="1">
    <location>
        <begin position="361"/>
        <end position="382"/>
    </location>
</feature>
<evidence type="ECO:0000313" key="3">
    <source>
        <dbReference type="Proteomes" id="UP000275408"/>
    </source>
</evidence>
<keyword evidence="1" id="KW-0812">Transmembrane</keyword>